<dbReference type="SMART" id="SM00320">
    <property type="entry name" value="WD40"/>
    <property type="match status" value="9"/>
</dbReference>
<dbReference type="InterPro" id="IPR015943">
    <property type="entry name" value="WD40/YVTN_repeat-like_dom_sf"/>
</dbReference>
<gene>
    <name evidence="4" type="ORF">ACFQGO_18550</name>
</gene>
<dbReference type="SUPFAM" id="SSF50998">
    <property type="entry name" value="Quinoprotein alcohol dehydrogenase-like"/>
    <property type="match status" value="1"/>
</dbReference>
<keyword evidence="2" id="KW-0677">Repeat</keyword>
<name>A0ABW1B8L3_9ACTN</name>
<dbReference type="PANTHER" id="PTHR22847:SF637">
    <property type="entry name" value="WD REPEAT DOMAIN 5B"/>
    <property type="match status" value="1"/>
</dbReference>
<dbReference type="PROSITE" id="PS00678">
    <property type="entry name" value="WD_REPEATS_1"/>
    <property type="match status" value="2"/>
</dbReference>
<dbReference type="EMBL" id="JBHSNZ010000011">
    <property type="protein sequence ID" value="MFC5809488.1"/>
    <property type="molecule type" value="Genomic_DNA"/>
</dbReference>
<evidence type="ECO:0000256" key="1">
    <source>
        <dbReference type="ARBA" id="ARBA00022574"/>
    </source>
</evidence>
<dbReference type="InterPro" id="IPR011047">
    <property type="entry name" value="Quinoprotein_ADH-like_sf"/>
</dbReference>
<keyword evidence="1 3" id="KW-0853">WD repeat</keyword>
<dbReference type="InterPro" id="IPR036322">
    <property type="entry name" value="WD40_repeat_dom_sf"/>
</dbReference>
<keyword evidence="5" id="KW-1185">Reference proteome</keyword>
<dbReference type="Proteomes" id="UP001596112">
    <property type="component" value="Unassembled WGS sequence"/>
</dbReference>
<evidence type="ECO:0000256" key="2">
    <source>
        <dbReference type="ARBA" id="ARBA00022737"/>
    </source>
</evidence>
<dbReference type="PROSITE" id="PS50294">
    <property type="entry name" value="WD_REPEATS_REGION"/>
    <property type="match status" value="3"/>
</dbReference>
<dbReference type="Gene3D" id="2.130.10.10">
    <property type="entry name" value="YVTN repeat-like/Quinoprotein amine dehydrogenase"/>
    <property type="match status" value="3"/>
</dbReference>
<organism evidence="4 5">
    <name type="scientific">Streptomyces heilongjiangensis</name>
    <dbReference type="NCBI Taxonomy" id="945052"/>
    <lineage>
        <taxon>Bacteria</taxon>
        <taxon>Bacillati</taxon>
        <taxon>Actinomycetota</taxon>
        <taxon>Actinomycetes</taxon>
        <taxon>Kitasatosporales</taxon>
        <taxon>Streptomycetaceae</taxon>
        <taxon>Streptomyces</taxon>
    </lineage>
</organism>
<sequence length="620" mass="65420">MERRNKDMRSINLPVRTTGHAAPVTHVAWHRTRPWLATASYDGTAAVWEVTDGALRPTRRLRHRRLVNCTAWNPVRHDVLATASADKTVAVWDLTDDGAAPWRVLARHTDDVNSVAWLPDGERLVCVSQDGSATLWHTGDGTLLGTLVSHTAHCMAVDVNSDGLVATAGEDGLVCVVAPDATGTSAGARRRYATSVEGCAWSRSGRLLAVARDDGFVDVLDQDLSVVLSAWVGHAATRSVAWSSDDSMLLVGAYDGHVHFLRALDGTRVTRYEDARAWPRSVAAGPSAVAVGSFGGSPLLLDAAHGGRIGAAPAATHGVNAMTVFEDRLALGCDSGLLLELDLASATSSDPRARATRIAQGPVLSLAAHGRDLYAGTYAGDVIVRRPDRTGVLALDAPVTSLTAHGGGAVAGTYGGELVGIDRSATAVERQPHAHRGSIKALAALDATAFVSAATDQRLTAGVVGRRDDLWRHGNLVNAVATLDAELVATASRDHTVRVGRVEHRSGAWRVGREWTLLGADESVKAVGLLGHADAPTVLAGSYDFTLRAWSPGPHGNSLTDGEILAEFDQAVSCVCRIDRTTAAVAGWDGRLLLVRAEHNRNRVIARLDIESLADLGAPA</sequence>
<proteinExistence type="predicted"/>
<dbReference type="PRINTS" id="PR00320">
    <property type="entry name" value="GPROTEINBRPT"/>
</dbReference>
<protein>
    <submittedName>
        <fullName evidence="4">Repetative protein</fullName>
    </submittedName>
</protein>
<reference evidence="5" key="1">
    <citation type="journal article" date="2019" name="Int. J. Syst. Evol. Microbiol.">
        <title>The Global Catalogue of Microorganisms (GCM) 10K type strain sequencing project: providing services to taxonomists for standard genome sequencing and annotation.</title>
        <authorList>
            <consortium name="The Broad Institute Genomics Platform"/>
            <consortium name="The Broad Institute Genome Sequencing Center for Infectious Disease"/>
            <person name="Wu L."/>
            <person name="Ma J."/>
        </authorList>
    </citation>
    <scope>NUCLEOTIDE SEQUENCE [LARGE SCALE GENOMIC DNA]</scope>
    <source>
        <strain evidence="5">JCM 9918</strain>
    </source>
</reference>
<dbReference type="InterPro" id="IPR001680">
    <property type="entry name" value="WD40_rpt"/>
</dbReference>
<comment type="caution">
    <text evidence="4">The sequence shown here is derived from an EMBL/GenBank/DDBJ whole genome shotgun (WGS) entry which is preliminary data.</text>
</comment>
<dbReference type="PROSITE" id="PS50082">
    <property type="entry name" value="WD_REPEATS_2"/>
    <property type="match status" value="3"/>
</dbReference>
<dbReference type="Pfam" id="PF00400">
    <property type="entry name" value="WD40"/>
    <property type="match status" value="5"/>
</dbReference>
<dbReference type="InterPro" id="IPR020472">
    <property type="entry name" value="WD40_PAC1"/>
</dbReference>
<dbReference type="InterPro" id="IPR019775">
    <property type="entry name" value="WD40_repeat_CS"/>
</dbReference>
<dbReference type="RefSeq" id="WP_272169193.1">
    <property type="nucleotide sequence ID" value="NZ_JAQOSL010000008.1"/>
</dbReference>
<feature type="repeat" description="WD" evidence="3">
    <location>
        <begin position="60"/>
        <end position="94"/>
    </location>
</feature>
<evidence type="ECO:0000313" key="4">
    <source>
        <dbReference type="EMBL" id="MFC5809488.1"/>
    </source>
</evidence>
<feature type="repeat" description="WD" evidence="3">
    <location>
        <begin position="105"/>
        <end position="146"/>
    </location>
</feature>
<evidence type="ECO:0000313" key="5">
    <source>
        <dbReference type="Proteomes" id="UP001596112"/>
    </source>
</evidence>
<accession>A0ABW1B8L3</accession>
<feature type="repeat" description="WD" evidence="3">
    <location>
        <begin position="17"/>
        <end position="58"/>
    </location>
</feature>
<evidence type="ECO:0000256" key="3">
    <source>
        <dbReference type="PROSITE-ProRule" id="PRU00221"/>
    </source>
</evidence>
<dbReference type="SUPFAM" id="SSF50978">
    <property type="entry name" value="WD40 repeat-like"/>
    <property type="match status" value="1"/>
</dbReference>
<dbReference type="PANTHER" id="PTHR22847">
    <property type="entry name" value="WD40 REPEAT PROTEIN"/>
    <property type="match status" value="1"/>
</dbReference>